<name>A0AAV4CTN6_9GAST</name>
<dbReference type="PROSITE" id="PS50958">
    <property type="entry name" value="SMB_2"/>
    <property type="match status" value="1"/>
</dbReference>
<evidence type="ECO:0000313" key="4">
    <source>
        <dbReference type="EMBL" id="GFO35262.1"/>
    </source>
</evidence>
<feature type="domain" description="SMB" evidence="3">
    <location>
        <begin position="212"/>
        <end position="252"/>
    </location>
</feature>
<evidence type="ECO:0000256" key="1">
    <source>
        <dbReference type="ARBA" id="ARBA00023157"/>
    </source>
</evidence>
<accession>A0AAV4CTN6</accession>
<dbReference type="AlphaFoldDB" id="A0AAV4CTN6"/>
<dbReference type="Proteomes" id="UP000735302">
    <property type="component" value="Unassembled WGS sequence"/>
</dbReference>
<feature type="transmembrane region" description="Helical" evidence="2">
    <location>
        <begin position="9"/>
        <end position="29"/>
    </location>
</feature>
<evidence type="ECO:0000313" key="5">
    <source>
        <dbReference type="Proteomes" id="UP000735302"/>
    </source>
</evidence>
<keyword evidence="2" id="KW-1133">Transmembrane helix</keyword>
<gene>
    <name evidence="4" type="ORF">PoB_006176700</name>
</gene>
<dbReference type="InterPro" id="IPR001212">
    <property type="entry name" value="Somatomedin_B_dom"/>
</dbReference>
<dbReference type="EMBL" id="BLXT01006999">
    <property type="protein sequence ID" value="GFO35262.1"/>
    <property type="molecule type" value="Genomic_DNA"/>
</dbReference>
<dbReference type="SUPFAM" id="SSF90188">
    <property type="entry name" value="Somatomedin B domain"/>
    <property type="match status" value="1"/>
</dbReference>
<organism evidence="4 5">
    <name type="scientific">Plakobranchus ocellatus</name>
    <dbReference type="NCBI Taxonomy" id="259542"/>
    <lineage>
        <taxon>Eukaryota</taxon>
        <taxon>Metazoa</taxon>
        <taxon>Spiralia</taxon>
        <taxon>Lophotrochozoa</taxon>
        <taxon>Mollusca</taxon>
        <taxon>Gastropoda</taxon>
        <taxon>Heterobranchia</taxon>
        <taxon>Euthyneura</taxon>
        <taxon>Panpulmonata</taxon>
        <taxon>Sacoglossa</taxon>
        <taxon>Placobranchoidea</taxon>
        <taxon>Plakobranchidae</taxon>
        <taxon>Plakobranchus</taxon>
    </lineage>
</organism>
<evidence type="ECO:0000256" key="2">
    <source>
        <dbReference type="SAM" id="Phobius"/>
    </source>
</evidence>
<dbReference type="InterPro" id="IPR036024">
    <property type="entry name" value="Somatomedin_B-like_dom_sf"/>
</dbReference>
<evidence type="ECO:0000259" key="3">
    <source>
        <dbReference type="PROSITE" id="PS50958"/>
    </source>
</evidence>
<keyword evidence="2" id="KW-0812">Transmembrane</keyword>
<keyword evidence="2" id="KW-0472">Membrane</keyword>
<proteinExistence type="predicted"/>
<sequence>MVFYRDHHFIGNGVMILLTLPILLCSISVPPLNNKDGAGTAFVTSSTLPFQTDSENHTYARKNKISIDGQILSNYQENLKIFNSSLNSSDTDQWPGKVASSYKISIYDLTHFSQVKMPKKSSGEFAKEPKAERATELATEPYFSSVTHRQSSMFRKQNGPLTLEEITDNATTGYIENYTEIPTFKQKDCLAESILSLGQITSPTLPGDDLFLTFTCQGRCGRKISFPCSCSATCVIYGTCCDNMAQDCPHVWEEGLTRFDLIRTSDFICDQNSIYTIISCPRKMSVEENESLQIRNRFLSNIDTTEQRQHVVGDNTTGMIGSEKTRKYSTTSRLLAALSAASVTDSDTGLTFINKTVYNCNNMSESNALHWAILLNYSLTSPTKLEDFVQHQMLNKYQPNFNKEILVNHICKRNIQKTCNQTADIEEPSAIYVKKCLESSDAVIYSSQQKLYYRNRFCAYCSEGRHKRYKLYLSNKVLLNNSPFQVLMTLTKDTLSLKKLNPGFEVFRVPWSQAKCPIHAQSSVEEVLNERKPDQESPIRCSVTCSDPNFTLRSDGMCKAPHQALLAIAEDGLAALCPEAVEGLAQFLACGLKQEIENLKNADFSAPSVSVVFDSSLNRSLYVVRLHFALPRPNKMIFSHDDSDISKNVYFVALLVKSFHHYRKSQKMCPFKEGNKKKTELKLIASSSLINFGLERKANIPQVMEMLRGRIVDDQNKTTVCVTKTAYCHKECPNNLNSNFLFCMDDPVHELDSAWISKFGSSSCFFHLNELKTQAKNRITALRQDSEFLLQYVLSLSFLGVAILHSF</sequence>
<protein>
    <recommendedName>
        <fullName evidence="3">SMB domain-containing protein</fullName>
    </recommendedName>
</protein>
<keyword evidence="1" id="KW-1015">Disulfide bond</keyword>
<keyword evidence="5" id="KW-1185">Reference proteome</keyword>
<comment type="caution">
    <text evidence="4">The sequence shown here is derived from an EMBL/GenBank/DDBJ whole genome shotgun (WGS) entry which is preliminary data.</text>
</comment>
<reference evidence="4 5" key="1">
    <citation type="journal article" date="2021" name="Elife">
        <title>Chloroplast acquisition without the gene transfer in kleptoplastic sea slugs, Plakobranchus ocellatus.</title>
        <authorList>
            <person name="Maeda T."/>
            <person name="Takahashi S."/>
            <person name="Yoshida T."/>
            <person name="Shimamura S."/>
            <person name="Takaki Y."/>
            <person name="Nagai Y."/>
            <person name="Toyoda A."/>
            <person name="Suzuki Y."/>
            <person name="Arimoto A."/>
            <person name="Ishii H."/>
            <person name="Satoh N."/>
            <person name="Nishiyama T."/>
            <person name="Hasebe M."/>
            <person name="Maruyama T."/>
            <person name="Minagawa J."/>
            <person name="Obokata J."/>
            <person name="Shigenobu S."/>
        </authorList>
    </citation>
    <scope>NUCLEOTIDE SEQUENCE [LARGE SCALE GENOMIC DNA]</scope>
</reference>